<dbReference type="Proteomes" id="UP000195043">
    <property type="component" value="Unassembled WGS sequence"/>
</dbReference>
<gene>
    <name evidence="1" type="ORF">A5886_001514</name>
</gene>
<evidence type="ECO:0000313" key="2">
    <source>
        <dbReference type="Proteomes" id="UP000195043"/>
    </source>
</evidence>
<keyword evidence="2" id="KW-1185">Reference proteome</keyword>
<dbReference type="AlphaFoldDB" id="A0A242A5X2"/>
<comment type="caution">
    <text evidence="1">The sequence shown here is derived from an EMBL/GenBank/DDBJ whole genome shotgun (WGS) entry which is preliminary data.</text>
</comment>
<evidence type="ECO:0000313" key="1">
    <source>
        <dbReference type="EMBL" id="OTN76437.1"/>
    </source>
</evidence>
<proteinExistence type="predicted"/>
<organism evidence="1 2">
    <name type="scientific">Candidatus Enterococcus testudinis</name>
    <dbReference type="NCBI Taxonomy" id="1834191"/>
    <lineage>
        <taxon>Bacteria</taxon>
        <taxon>Bacillati</taxon>
        <taxon>Bacillota</taxon>
        <taxon>Bacilli</taxon>
        <taxon>Lactobacillales</taxon>
        <taxon>Enterococcaceae</taxon>
        <taxon>Enterococcus</taxon>
    </lineage>
</organism>
<accession>A0A242A5X2</accession>
<reference evidence="1 2" key="1">
    <citation type="submission" date="2017-05" db="EMBL/GenBank/DDBJ databases">
        <title>The Genome Sequence of Enterococcus sp. 8G7_MSG3316.</title>
        <authorList>
            <consortium name="The Broad Institute Genomics Platform"/>
            <consortium name="The Broad Institute Genomic Center for Infectious Diseases"/>
            <person name="Earl A."/>
            <person name="Manson A."/>
            <person name="Schwartman J."/>
            <person name="Gilmore M."/>
            <person name="Abouelleil A."/>
            <person name="Cao P."/>
            <person name="Chapman S."/>
            <person name="Cusick C."/>
            <person name="Shea T."/>
            <person name="Young S."/>
            <person name="Neafsey D."/>
            <person name="Nusbaum C."/>
            <person name="Birren B."/>
        </authorList>
    </citation>
    <scope>NUCLEOTIDE SEQUENCE [LARGE SCALE GENOMIC DNA]</scope>
    <source>
        <strain evidence="1 2">8G7_MSG3316</strain>
    </source>
</reference>
<protein>
    <submittedName>
        <fullName evidence="1">Uncharacterized protein</fullName>
    </submittedName>
</protein>
<name>A0A242A5X2_9ENTE</name>
<sequence length="74" mass="8651">MLYLKDYFVYGSANAFDKLTKRIQKQSYNLTVDDLSMILQGVYEECSNAGIVSNYSKNQIIEELHKIQHRKESE</sequence>
<dbReference type="STRING" id="1834191.A5886_001514"/>
<dbReference type="EMBL" id="NGKU01000001">
    <property type="protein sequence ID" value="OTN76437.1"/>
    <property type="molecule type" value="Genomic_DNA"/>
</dbReference>